<evidence type="ECO:0000256" key="4">
    <source>
        <dbReference type="ARBA" id="ARBA00022555"/>
    </source>
</evidence>
<dbReference type="SMART" id="SM00863">
    <property type="entry name" value="tRNA_SAD"/>
    <property type="match status" value="1"/>
</dbReference>
<comment type="catalytic activity">
    <reaction evidence="14 15">
        <text>tRNA(Ala) + L-alanine + ATP = L-alanyl-tRNA(Ala) + AMP + diphosphate</text>
        <dbReference type="Rhea" id="RHEA:12540"/>
        <dbReference type="Rhea" id="RHEA-COMP:9657"/>
        <dbReference type="Rhea" id="RHEA-COMP:9923"/>
        <dbReference type="ChEBI" id="CHEBI:30616"/>
        <dbReference type="ChEBI" id="CHEBI:33019"/>
        <dbReference type="ChEBI" id="CHEBI:57972"/>
        <dbReference type="ChEBI" id="CHEBI:78442"/>
        <dbReference type="ChEBI" id="CHEBI:78497"/>
        <dbReference type="ChEBI" id="CHEBI:456215"/>
        <dbReference type="EC" id="6.1.1.7"/>
    </reaction>
</comment>
<dbReference type="RefSeq" id="WP_056978227.1">
    <property type="nucleotide sequence ID" value="NZ_AYZR01000008.1"/>
</dbReference>
<gene>
    <name evidence="15" type="primary">alaS</name>
    <name evidence="18" type="ORF">FC56_GL000405</name>
</gene>
<evidence type="ECO:0000256" key="16">
    <source>
        <dbReference type="SAM" id="Coils"/>
    </source>
</evidence>
<evidence type="ECO:0000313" key="19">
    <source>
        <dbReference type="Proteomes" id="UP000051256"/>
    </source>
</evidence>
<dbReference type="InterPro" id="IPR018163">
    <property type="entry name" value="Thr/Ala-tRNA-synth_IIc_edit"/>
</dbReference>
<dbReference type="STRING" id="1423802.FC56_GL000405"/>
<dbReference type="Gene3D" id="3.30.54.20">
    <property type="match status" value="1"/>
</dbReference>
<comment type="cofactor">
    <cofactor evidence="15">
        <name>Zn(2+)</name>
        <dbReference type="ChEBI" id="CHEBI:29105"/>
    </cofactor>
    <text evidence="15">Binds 1 zinc ion per subunit.</text>
</comment>
<dbReference type="FunFam" id="3.30.980.10:FF:000004">
    <property type="entry name" value="Alanine--tRNA ligase, cytoplasmic"/>
    <property type="match status" value="1"/>
</dbReference>
<dbReference type="Gene3D" id="6.10.250.550">
    <property type="match status" value="1"/>
</dbReference>
<organism evidence="18 19">
    <name type="scientific">Lentilactobacillus senioris DSM 24302 = JCM 17472</name>
    <dbReference type="NCBI Taxonomy" id="1423802"/>
    <lineage>
        <taxon>Bacteria</taxon>
        <taxon>Bacillati</taxon>
        <taxon>Bacillota</taxon>
        <taxon>Bacilli</taxon>
        <taxon>Lactobacillales</taxon>
        <taxon>Lactobacillaceae</taxon>
        <taxon>Lentilactobacillus</taxon>
    </lineage>
</organism>
<feature type="binding site" evidence="15">
    <location>
        <position position="675"/>
    </location>
    <ligand>
        <name>Zn(2+)</name>
        <dbReference type="ChEBI" id="CHEBI:29105"/>
    </ligand>
</feature>
<dbReference type="Gene3D" id="3.30.930.10">
    <property type="entry name" value="Bira Bifunctional Protein, Domain 2"/>
    <property type="match status" value="1"/>
</dbReference>
<dbReference type="InterPro" id="IPR018165">
    <property type="entry name" value="Ala-tRNA-synth_IIc_core"/>
</dbReference>
<dbReference type="GO" id="GO:0002161">
    <property type="term" value="F:aminoacyl-tRNA deacylase activity"/>
    <property type="evidence" value="ECO:0007669"/>
    <property type="project" value="TreeGrafter"/>
</dbReference>
<dbReference type="HAMAP" id="MF_00036_B">
    <property type="entry name" value="Ala_tRNA_synth_B"/>
    <property type="match status" value="1"/>
</dbReference>
<evidence type="ECO:0000256" key="10">
    <source>
        <dbReference type="ARBA" id="ARBA00022884"/>
    </source>
</evidence>
<evidence type="ECO:0000256" key="8">
    <source>
        <dbReference type="ARBA" id="ARBA00022833"/>
    </source>
</evidence>
<dbReference type="InterPro" id="IPR003156">
    <property type="entry name" value="DHHA1_dom"/>
</dbReference>
<evidence type="ECO:0000256" key="3">
    <source>
        <dbReference type="ARBA" id="ARBA00022490"/>
    </source>
</evidence>
<dbReference type="InterPro" id="IPR002318">
    <property type="entry name" value="Ala-tRNA-lgiase_IIc"/>
</dbReference>
<comment type="caution">
    <text evidence="18">The sequence shown here is derived from an EMBL/GenBank/DDBJ whole genome shotgun (WGS) entry which is preliminary data.</text>
</comment>
<dbReference type="PANTHER" id="PTHR11777">
    <property type="entry name" value="ALANYL-TRNA SYNTHETASE"/>
    <property type="match status" value="1"/>
</dbReference>
<keyword evidence="11 15" id="KW-0648">Protein biosynthesis</keyword>
<dbReference type="InterPro" id="IPR045864">
    <property type="entry name" value="aa-tRNA-synth_II/BPL/LPL"/>
</dbReference>
<keyword evidence="8 15" id="KW-0862">Zinc</keyword>
<dbReference type="PRINTS" id="PR00980">
    <property type="entry name" value="TRNASYNTHALA"/>
</dbReference>
<evidence type="ECO:0000256" key="1">
    <source>
        <dbReference type="ARBA" id="ARBA00004496"/>
    </source>
</evidence>
<dbReference type="FunFam" id="3.10.310.40:FF:000001">
    <property type="entry name" value="Alanine--tRNA ligase"/>
    <property type="match status" value="1"/>
</dbReference>
<dbReference type="PROSITE" id="PS50860">
    <property type="entry name" value="AA_TRNA_LIGASE_II_ALA"/>
    <property type="match status" value="1"/>
</dbReference>
<dbReference type="Pfam" id="PF02272">
    <property type="entry name" value="DHHA1"/>
    <property type="match status" value="1"/>
</dbReference>
<dbReference type="SUPFAM" id="SSF55186">
    <property type="entry name" value="ThrRS/AlaRS common domain"/>
    <property type="match status" value="1"/>
</dbReference>
<keyword evidence="19" id="KW-1185">Reference proteome</keyword>
<dbReference type="GO" id="GO:0000049">
    <property type="term" value="F:tRNA binding"/>
    <property type="evidence" value="ECO:0007669"/>
    <property type="project" value="UniProtKB-KW"/>
</dbReference>
<protein>
    <recommendedName>
        <fullName evidence="15">Alanine--tRNA ligase</fullName>
        <ecNumber evidence="15">6.1.1.7</ecNumber>
    </recommendedName>
    <alternativeName>
        <fullName evidence="15">Alanyl-tRNA synthetase</fullName>
        <shortName evidence="15">AlaRS</shortName>
    </alternativeName>
</protein>
<dbReference type="GO" id="GO:0008270">
    <property type="term" value="F:zinc ion binding"/>
    <property type="evidence" value="ECO:0007669"/>
    <property type="project" value="UniProtKB-UniRule"/>
</dbReference>
<keyword evidence="4 15" id="KW-0820">tRNA-binding</keyword>
<keyword evidence="5 15" id="KW-0436">Ligase</keyword>
<feature type="domain" description="Alanyl-transfer RNA synthetases family profile" evidence="17">
    <location>
        <begin position="4"/>
        <end position="714"/>
    </location>
</feature>
<keyword evidence="6 15" id="KW-0479">Metal-binding</keyword>
<evidence type="ECO:0000259" key="17">
    <source>
        <dbReference type="PROSITE" id="PS50860"/>
    </source>
</evidence>
<dbReference type="Gene3D" id="3.30.980.10">
    <property type="entry name" value="Threonyl-trna Synthetase, Chain A, domain 2"/>
    <property type="match status" value="1"/>
</dbReference>
<dbReference type="GO" id="GO:0006419">
    <property type="term" value="P:alanyl-tRNA aminoacylation"/>
    <property type="evidence" value="ECO:0007669"/>
    <property type="project" value="UniProtKB-UniRule"/>
</dbReference>
<feature type="binding site" evidence="15">
    <location>
        <position position="569"/>
    </location>
    <ligand>
        <name>Zn(2+)</name>
        <dbReference type="ChEBI" id="CHEBI:29105"/>
    </ligand>
</feature>
<feature type="binding site" evidence="15">
    <location>
        <position position="671"/>
    </location>
    <ligand>
        <name>Zn(2+)</name>
        <dbReference type="ChEBI" id="CHEBI:29105"/>
    </ligand>
</feature>
<evidence type="ECO:0000256" key="14">
    <source>
        <dbReference type="ARBA" id="ARBA00048300"/>
    </source>
</evidence>
<dbReference type="NCBIfam" id="TIGR00344">
    <property type="entry name" value="alaS"/>
    <property type="match status" value="1"/>
</dbReference>
<dbReference type="SUPFAM" id="SSF50447">
    <property type="entry name" value="Translation proteins"/>
    <property type="match status" value="1"/>
</dbReference>
<dbReference type="GO" id="GO:0005829">
    <property type="term" value="C:cytosol"/>
    <property type="evidence" value="ECO:0007669"/>
    <property type="project" value="TreeGrafter"/>
</dbReference>
<evidence type="ECO:0000256" key="2">
    <source>
        <dbReference type="ARBA" id="ARBA00008226"/>
    </source>
</evidence>
<keyword evidence="10 15" id="KW-0694">RNA-binding</keyword>
<keyword evidence="7 15" id="KW-0547">Nucleotide-binding</keyword>
<dbReference type="InterPro" id="IPR050058">
    <property type="entry name" value="Ala-tRNA_ligase"/>
</dbReference>
<dbReference type="GO" id="GO:0004813">
    <property type="term" value="F:alanine-tRNA ligase activity"/>
    <property type="evidence" value="ECO:0007669"/>
    <property type="project" value="UniProtKB-UniRule"/>
</dbReference>
<comment type="domain">
    <text evidence="15">Consists of three domains; the N-terminal catalytic domain, the editing domain and the C-terminal C-Ala domain. The editing domain removes incorrectly charged amino acids, while the C-Ala domain, along with tRNA(Ala), serves as a bridge to cooperatively bring together the editing and aminoacylation centers thus stimulating deacylation of misacylated tRNAs.</text>
</comment>
<dbReference type="InterPro" id="IPR023033">
    <property type="entry name" value="Ala_tRNA_ligase_euk/bac"/>
</dbReference>
<dbReference type="EMBL" id="AYZR01000008">
    <property type="protein sequence ID" value="KRM93688.1"/>
    <property type="molecule type" value="Genomic_DNA"/>
</dbReference>
<dbReference type="InterPro" id="IPR018162">
    <property type="entry name" value="Ala-tRNA-ligase_IIc_anticod-bd"/>
</dbReference>
<dbReference type="AlphaFoldDB" id="A0A0R2CPX7"/>
<evidence type="ECO:0000256" key="15">
    <source>
        <dbReference type="HAMAP-Rule" id="MF_00036"/>
    </source>
</evidence>
<evidence type="ECO:0000256" key="9">
    <source>
        <dbReference type="ARBA" id="ARBA00022840"/>
    </source>
</evidence>
<dbReference type="GO" id="GO:0005524">
    <property type="term" value="F:ATP binding"/>
    <property type="evidence" value="ECO:0007669"/>
    <property type="project" value="UniProtKB-UniRule"/>
</dbReference>
<proteinExistence type="inferred from homology"/>
<dbReference type="SUPFAM" id="SSF101353">
    <property type="entry name" value="Putative anticodon-binding domain of alanyl-tRNA synthetase (AlaRS)"/>
    <property type="match status" value="1"/>
</dbReference>
<dbReference type="PATRIC" id="fig|1423802.4.peg.416"/>
<comment type="similarity">
    <text evidence="2 15">Belongs to the class-II aminoacyl-tRNA synthetase family.</text>
</comment>
<keyword evidence="9 15" id="KW-0067">ATP-binding</keyword>
<dbReference type="InterPro" id="IPR009000">
    <property type="entry name" value="Transl_B-barrel_sf"/>
</dbReference>
<dbReference type="CDD" id="cd00673">
    <property type="entry name" value="AlaRS_core"/>
    <property type="match status" value="1"/>
</dbReference>
<accession>A0A0R2CPX7</accession>
<dbReference type="EC" id="6.1.1.7" evidence="15"/>
<dbReference type="PANTHER" id="PTHR11777:SF9">
    <property type="entry name" value="ALANINE--TRNA LIGASE, CYTOPLASMIC"/>
    <property type="match status" value="1"/>
</dbReference>
<name>A0A0R2CPX7_9LACO</name>
<dbReference type="Pfam" id="PF07973">
    <property type="entry name" value="tRNA_SAD"/>
    <property type="match status" value="1"/>
</dbReference>
<feature type="coiled-coil region" evidence="16">
    <location>
        <begin position="731"/>
        <end position="765"/>
    </location>
</feature>
<dbReference type="SUPFAM" id="SSF55681">
    <property type="entry name" value="Class II aaRS and biotin synthetases"/>
    <property type="match status" value="1"/>
</dbReference>
<evidence type="ECO:0000256" key="5">
    <source>
        <dbReference type="ARBA" id="ARBA00022598"/>
    </source>
</evidence>
<dbReference type="InterPro" id="IPR018164">
    <property type="entry name" value="Ala-tRNA-synth_IIc_N"/>
</dbReference>
<comment type="subcellular location">
    <subcellularLocation>
        <location evidence="1 15">Cytoplasm</location>
    </subcellularLocation>
</comment>
<dbReference type="Pfam" id="PF01411">
    <property type="entry name" value="tRNA-synt_2c"/>
    <property type="match status" value="1"/>
</dbReference>
<keyword evidence="16" id="KW-0175">Coiled coil</keyword>
<evidence type="ECO:0000256" key="11">
    <source>
        <dbReference type="ARBA" id="ARBA00022917"/>
    </source>
</evidence>
<dbReference type="FunFam" id="3.30.930.10:FF:000046">
    <property type="entry name" value="Alanine--tRNA ligase"/>
    <property type="match status" value="1"/>
</dbReference>
<dbReference type="GO" id="GO:0140096">
    <property type="term" value="F:catalytic activity, acting on a protein"/>
    <property type="evidence" value="ECO:0007669"/>
    <property type="project" value="UniProtKB-ARBA"/>
</dbReference>
<feature type="binding site" evidence="15">
    <location>
        <position position="573"/>
    </location>
    <ligand>
        <name>Zn(2+)</name>
        <dbReference type="ChEBI" id="CHEBI:29105"/>
    </ligand>
</feature>
<reference evidence="18 19" key="1">
    <citation type="journal article" date="2015" name="Genome Announc.">
        <title>Expanding the biotechnology potential of lactobacilli through comparative genomics of 213 strains and associated genera.</title>
        <authorList>
            <person name="Sun Z."/>
            <person name="Harris H.M."/>
            <person name="McCann A."/>
            <person name="Guo C."/>
            <person name="Argimon S."/>
            <person name="Zhang W."/>
            <person name="Yang X."/>
            <person name="Jeffery I.B."/>
            <person name="Cooney J.C."/>
            <person name="Kagawa T.F."/>
            <person name="Liu W."/>
            <person name="Song Y."/>
            <person name="Salvetti E."/>
            <person name="Wrobel A."/>
            <person name="Rasinkangas P."/>
            <person name="Parkhill J."/>
            <person name="Rea M.C."/>
            <person name="O'Sullivan O."/>
            <person name="Ritari J."/>
            <person name="Douillard F.P."/>
            <person name="Paul Ross R."/>
            <person name="Yang R."/>
            <person name="Briner A.E."/>
            <person name="Felis G.E."/>
            <person name="de Vos W.M."/>
            <person name="Barrangou R."/>
            <person name="Klaenhammer T.R."/>
            <person name="Caufield P.W."/>
            <person name="Cui Y."/>
            <person name="Zhang H."/>
            <person name="O'Toole P.W."/>
        </authorList>
    </citation>
    <scope>NUCLEOTIDE SEQUENCE [LARGE SCALE GENOMIC DNA]</scope>
    <source>
        <strain evidence="18 19">DSM 24302</strain>
    </source>
</reference>
<evidence type="ECO:0000313" key="18">
    <source>
        <dbReference type="EMBL" id="KRM93688.1"/>
    </source>
</evidence>
<evidence type="ECO:0000256" key="12">
    <source>
        <dbReference type="ARBA" id="ARBA00023146"/>
    </source>
</evidence>
<dbReference type="Proteomes" id="UP000051256">
    <property type="component" value="Unassembled WGS sequence"/>
</dbReference>
<evidence type="ECO:0000256" key="13">
    <source>
        <dbReference type="ARBA" id="ARBA00024779"/>
    </source>
</evidence>
<dbReference type="InterPro" id="IPR012947">
    <property type="entry name" value="tRNA_SAD"/>
</dbReference>
<keyword evidence="3 15" id="KW-0963">Cytoplasm</keyword>
<dbReference type="Gene3D" id="2.40.30.130">
    <property type="match status" value="1"/>
</dbReference>
<sequence>MKELSSGQVRQMFLDFFQEKGHAVEPSASLIPVDDPTLLWINSGVATMKKYFDGSVVPANPRMTSSQKSIRTNDIENVGKTPRHQTLFEMLGNFSVGDYFKKEAIPWAYELLTSPKWFGWDKDRLFVTVYPKDTEAKEIWLQAGIAPDHLIEAEDNFWDIGQGPSGPDSEIFYDRGQEFNNVSEDDPENYPGGENDRYLEVWNIVFSQFNHTPEGTYEPLPRKNIDTGMGLERVVSIFQNAKTNFETDLFLPIIKATEQLSADRHYGKVAEDDVSFRVIADHARAITVAIGDGALPSNEGRGYVIRRLIRRAIVKGHQLGIEDAFLYKMVPVVGEILQSYYPEVLKQSDYIASVVKSEEERFNATLADGLKLLETVLADAHENNNDQINGAAAFKLYDTYGFPLELTSEAAAEAGITVDQEGFADEMQQQRDRARNARSGAKSMGVQRDLLLEIKDASEYVGYDRLTVTGAKLIVAIADEQRVTSVEPGTTAELMFDQTPFFAEMGGQVADNGEVLTADGELAAKVVDVQHAPNGQNLHTVEVVKTLTTDDEYILTVDQHRHSKIEKNHTATHLLDQALRNILGDHTQQAGSLVEPNYLRFDFNHFGQVTDEDLARVEALVNEQIFNELEVTTVETDPKTGKEMGAIALFSEKYGDVVRVVKIGDFSIEFCGGTHVKNTNEIGLFKIISESGVGAGVRRIEAVTSAEAYEALNRSHNDLQLIADKLKVSQIKDLPNRLDQQLEEIKALKQKNESLEAKMASQQAADVFNNQQTINDHTLITGIIKDAGMDQLRQLADTWRTKALSDVLVLGTGKDDKANLIVAMSDETVKAGLKAGDLIKAISPKINGGGGGRPNMAQAGGKNPAGLADAMKAAEDWLASIK</sequence>
<dbReference type="GO" id="GO:0016740">
    <property type="term" value="F:transferase activity"/>
    <property type="evidence" value="ECO:0007669"/>
    <property type="project" value="UniProtKB-ARBA"/>
</dbReference>
<comment type="function">
    <text evidence="13 15">Catalyzes the attachment of alanine to tRNA(Ala) in a two-step reaction: alanine is first activated by ATP to form Ala-AMP and then transferred to the acceptor end of tRNA(Ala). Also edits incorrectly charged Ser-tRNA(Ala) and Gly-tRNA(Ala) via its editing domain.</text>
</comment>
<evidence type="ECO:0000256" key="7">
    <source>
        <dbReference type="ARBA" id="ARBA00022741"/>
    </source>
</evidence>
<keyword evidence="12 15" id="KW-0030">Aminoacyl-tRNA synthetase</keyword>
<dbReference type="Gene3D" id="3.10.310.40">
    <property type="match status" value="1"/>
</dbReference>
<dbReference type="FunFam" id="3.30.54.20:FF:000001">
    <property type="entry name" value="Alanine--tRNA ligase"/>
    <property type="match status" value="1"/>
</dbReference>
<evidence type="ECO:0000256" key="6">
    <source>
        <dbReference type="ARBA" id="ARBA00022723"/>
    </source>
</evidence>